<sequence length="83" mass="9422">MKAEVRSTSIKDSQCCLKGIQELLKGNGQQHRPNKCRRVAISMSFYNRTYPADVVGVDHLILHQNRGVFSDQRRMAVAIKSSF</sequence>
<accession>A0A8J2WNQ1</accession>
<comment type="caution">
    <text evidence="1">The sequence shown here is derived from an EMBL/GenBank/DDBJ whole genome shotgun (WGS) entry which is preliminary data.</text>
</comment>
<protein>
    <submittedName>
        <fullName evidence="1">Uncharacterized protein</fullName>
    </submittedName>
</protein>
<proteinExistence type="predicted"/>
<name>A0A8J2WNQ1_9CRUS</name>
<dbReference type="Proteomes" id="UP000789390">
    <property type="component" value="Unassembled WGS sequence"/>
</dbReference>
<reference evidence="1" key="1">
    <citation type="submission" date="2021-11" db="EMBL/GenBank/DDBJ databases">
        <authorList>
            <person name="Schell T."/>
        </authorList>
    </citation>
    <scope>NUCLEOTIDE SEQUENCE</scope>
    <source>
        <strain evidence="1">M5</strain>
    </source>
</reference>
<evidence type="ECO:0000313" key="2">
    <source>
        <dbReference type="Proteomes" id="UP000789390"/>
    </source>
</evidence>
<evidence type="ECO:0000313" key="1">
    <source>
        <dbReference type="EMBL" id="CAH0111591.1"/>
    </source>
</evidence>
<dbReference type="AlphaFoldDB" id="A0A8J2WNQ1"/>
<organism evidence="1 2">
    <name type="scientific">Daphnia galeata</name>
    <dbReference type="NCBI Taxonomy" id="27404"/>
    <lineage>
        <taxon>Eukaryota</taxon>
        <taxon>Metazoa</taxon>
        <taxon>Ecdysozoa</taxon>
        <taxon>Arthropoda</taxon>
        <taxon>Crustacea</taxon>
        <taxon>Branchiopoda</taxon>
        <taxon>Diplostraca</taxon>
        <taxon>Cladocera</taxon>
        <taxon>Anomopoda</taxon>
        <taxon>Daphniidae</taxon>
        <taxon>Daphnia</taxon>
    </lineage>
</organism>
<gene>
    <name evidence="1" type="ORF">DGAL_LOCUS15239</name>
</gene>
<keyword evidence="2" id="KW-1185">Reference proteome</keyword>
<dbReference type="EMBL" id="CAKKLH010000314">
    <property type="protein sequence ID" value="CAH0111591.1"/>
    <property type="molecule type" value="Genomic_DNA"/>
</dbReference>